<proteinExistence type="predicted"/>
<protein>
    <submittedName>
        <fullName evidence="2">Uncharacterized protein</fullName>
    </submittedName>
</protein>
<name>A0A6M3XF31_9ZZZZ</name>
<gene>
    <name evidence="3" type="ORF">MM415A00143_0020</name>
    <name evidence="1" type="ORF">MM415B00874_0019</name>
    <name evidence="2" type="ORF">TM448B00728_0018</name>
</gene>
<dbReference type="EMBL" id="MT145198">
    <property type="protein sequence ID" value="QJI05345.1"/>
    <property type="molecule type" value="Genomic_DNA"/>
</dbReference>
<evidence type="ECO:0000313" key="3">
    <source>
        <dbReference type="EMBL" id="QJI05345.1"/>
    </source>
</evidence>
<dbReference type="EMBL" id="MT141455">
    <property type="protein sequence ID" value="QJA61863.1"/>
    <property type="molecule type" value="Genomic_DNA"/>
</dbReference>
<dbReference type="EMBL" id="MT144652">
    <property type="protein sequence ID" value="QJH96470.1"/>
    <property type="molecule type" value="Genomic_DNA"/>
</dbReference>
<reference evidence="2" key="1">
    <citation type="submission" date="2020-03" db="EMBL/GenBank/DDBJ databases">
        <title>The deep terrestrial virosphere.</title>
        <authorList>
            <person name="Holmfeldt K."/>
            <person name="Nilsson E."/>
            <person name="Simone D."/>
            <person name="Lopez-Fernandez M."/>
            <person name="Wu X."/>
            <person name="de Brujin I."/>
            <person name="Lundin D."/>
            <person name="Andersson A."/>
            <person name="Bertilsson S."/>
            <person name="Dopson M."/>
        </authorList>
    </citation>
    <scope>NUCLEOTIDE SEQUENCE</scope>
    <source>
        <strain evidence="3">MM415A00143</strain>
        <strain evidence="1">MM415B00874</strain>
        <strain evidence="2">TM448B00728</strain>
    </source>
</reference>
<evidence type="ECO:0000313" key="2">
    <source>
        <dbReference type="EMBL" id="QJH96470.1"/>
    </source>
</evidence>
<sequence>MPVNGFVAPGGELPEDAVEDELRALTAQYYELMPITRGTYAMTEEDLPDAYKELLHGRAFVIDREEVTESDSASARTYYIAADKVQGLIIPARSMVIDIINGDGRYRWTDDGEHFTDWITIESGVSDDYSPQSKNRFAEVQVYATSGSPLVSIRASR</sequence>
<accession>A0A6M3XF31</accession>
<evidence type="ECO:0000313" key="1">
    <source>
        <dbReference type="EMBL" id="QJA61863.1"/>
    </source>
</evidence>
<dbReference type="AlphaFoldDB" id="A0A6M3XF31"/>
<organism evidence="2">
    <name type="scientific">viral metagenome</name>
    <dbReference type="NCBI Taxonomy" id="1070528"/>
    <lineage>
        <taxon>unclassified sequences</taxon>
        <taxon>metagenomes</taxon>
        <taxon>organismal metagenomes</taxon>
    </lineage>
</organism>